<comment type="caution">
    <text evidence="2">The sequence shown here is derived from an EMBL/GenBank/DDBJ whole genome shotgun (WGS) entry which is preliminary data.</text>
</comment>
<keyword evidence="3" id="KW-1185">Reference proteome</keyword>
<dbReference type="OrthoDB" id="9946830at2759"/>
<accession>A0A4Z2DZX7</accession>
<dbReference type="EMBL" id="SRLO01025807">
    <property type="protein sequence ID" value="TNN21800.1"/>
    <property type="molecule type" value="Genomic_DNA"/>
</dbReference>
<sequence length="92" mass="10274">MKVDMDICRRIDITARLCDVAQRRSCEDTSHVFQHVATPPSTLDARRRSGQSDEGGGAKDEESCSTSANQINEQMQRMLNQLCVFSSTTLTH</sequence>
<feature type="compositionally biased region" description="Basic and acidic residues" evidence="1">
    <location>
        <begin position="44"/>
        <end position="62"/>
    </location>
</feature>
<evidence type="ECO:0000313" key="3">
    <source>
        <dbReference type="Proteomes" id="UP000314294"/>
    </source>
</evidence>
<dbReference type="PANTHER" id="PTHR14516:SF2">
    <property type="entry name" value="NON-HOMOLOGOUS END JOINING FACTOR IFFO1"/>
    <property type="match status" value="1"/>
</dbReference>
<name>A0A4Z2DZX7_9TELE</name>
<dbReference type="AlphaFoldDB" id="A0A4Z2DZX7"/>
<organism evidence="2 3">
    <name type="scientific">Liparis tanakae</name>
    <name type="common">Tanaka's snailfish</name>
    <dbReference type="NCBI Taxonomy" id="230148"/>
    <lineage>
        <taxon>Eukaryota</taxon>
        <taxon>Metazoa</taxon>
        <taxon>Chordata</taxon>
        <taxon>Craniata</taxon>
        <taxon>Vertebrata</taxon>
        <taxon>Euteleostomi</taxon>
        <taxon>Actinopterygii</taxon>
        <taxon>Neopterygii</taxon>
        <taxon>Teleostei</taxon>
        <taxon>Neoteleostei</taxon>
        <taxon>Acanthomorphata</taxon>
        <taxon>Eupercaria</taxon>
        <taxon>Perciformes</taxon>
        <taxon>Cottioidei</taxon>
        <taxon>Cottales</taxon>
        <taxon>Liparidae</taxon>
        <taxon>Liparis</taxon>
    </lineage>
</organism>
<dbReference type="PANTHER" id="PTHR14516">
    <property type="entry name" value="1-PYRROLINE-5-CARBOXYLATE DEHYDROGENASE FAMILY MEMBER"/>
    <property type="match status" value="1"/>
</dbReference>
<dbReference type="Proteomes" id="UP000314294">
    <property type="component" value="Unassembled WGS sequence"/>
</dbReference>
<feature type="region of interest" description="Disordered" evidence="1">
    <location>
        <begin position="37"/>
        <end position="71"/>
    </location>
</feature>
<gene>
    <name evidence="2" type="primary">IFFO1_0</name>
    <name evidence="2" type="ORF">EYF80_068088</name>
</gene>
<evidence type="ECO:0000313" key="2">
    <source>
        <dbReference type="EMBL" id="TNN21800.1"/>
    </source>
</evidence>
<protein>
    <submittedName>
        <fullName evidence="2">Intermediate filament family orphan 1</fullName>
    </submittedName>
</protein>
<evidence type="ECO:0000256" key="1">
    <source>
        <dbReference type="SAM" id="MobiDB-lite"/>
    </source>
</evidence>
<proteinExistence type="predicted"/>
<reference evidence="2 3" key="1">
    <citation type="submission" date="2019-03" db="EMBL/GenBank/DDBJ databases">
        <title>First draft genome of Liparis tanakae, snailfish: a comprehensive survey of snailfish specific genes.</title>
        <authorList>
            <person name="Kim W."/>
            <person name="Song I."/>
            <person name="Jeong J.-H."/>
            <person name="Kim D."/>
            <person name="Kim S."/>
            <person name="Ryu S."/>
            <person name="Song J.Y."/>
            <person name="Lee S.K."/>
        </authorList>
    </citation>
    <scope>NUCLEOTIDE SEQUENCE [LARGE SCALE GENOMIC DNA]</scope>
    <source>
        <tissue evidence="2">Muscle</tissue>
    </source>
</reference>